<sequence>MRKLFLIAGAVLFGLTVSAQQLRGNIEGGYTFGSGNSGRLELVGAIGGNINKYFRLGGGLGFNYYTESENFIMPVFADVHVTVPVQGKIKPYIDLKPGYGASLEKGLDGGFYFSGTTGIKFSNVTIGVGYASQCLSWDYNEYVRISGTYDGLTVKVGYEF</sequence>
<comment type="caution">
    <text evidence="2">The sequence shown here is derived from an EMBL/GenBank/DDBJ whole genome shotgun (WGS) entry which is preliminary data.</text>
</comment>
<evidence type="ECO:0000313" key="2">
    <source>
        <dbReference type="EMBL" id="MBF1445956.1"/>
    </source>
</evidence>
<organism evidence="2 3">
    <name type="scientific">Prevotella nigrescens</name>
    <dbReference type="NCBI Taxonomy" id="28133"/>
    <lineage>
        <taxon>Bacteria</taxon>
        <taxon>Pseudomonadati</taxon>
        <taxon>Bacteroidota</taxon>
        <taxon>Bacteroidia</taxon>
        <taxon>Bacteroidales</taxon>
        <taxon>Prevotellaceae</taxon>
        <taxon>Prevotella</taxon>
    </lineage>
</organism>
<gene>
    <name evidence="2" type="ORF">HXN55_01025</name>
</gene>
<proteinExistence type="predicted"/>
<dbReference type="EMBL" id="JABZTM010000006">
    <property type="protein sequence ID" value="MBF1445956.1"/>
    <property type="molecule type" value="Genomic_DNA"/>
</dbReference>
<dbReference type="Proteomes" id="UP000787419">
    <property type="component" value="Unassembled WGS sequence"/>
</dbReference>
<dbReference type="RefSeq" id="WP_004363702.1">
    <property type="nucleotide sequence ID" value="NZ_CAJPQZ010000011.1"/>
</dbReference>
<accession>A0A9D6A914</accession>
<keyword evidence="1" id="KW-0732">Signal</keyword>
<feature type="chain" id="PRO_5038499060" description="Outer membrane protein beta-barrel domain-containing protein" evidence="1">
    <location>
        <begin position="20"/>
        <end position="160"/>
    </location>
</feature>
<feature type="signal peptide" evidence="1">
    <location>
        <begin position="1"/>
        <end position="19"/>
    </location>
</feature>
<name>A0A9D6A914_9BACT</name>
<reference evidence="2" key="1">
    <citation type="submission" date="2020-04" db="EMBL/GenBank/DDBJ databases">
        <title>Deep metagenomics examines the oral microbiome during advanced dental caries in children, revealing novel taxa and co-occurrences with host molecules.</title>
        <authorList>
            <person name="Baker J.L."/>
            <person name="Morton J.T."/>
            <person name="Dinis M."/>
            <person name="Alvarez R."/>
            <person name="Tran N.C."/>
            <person name="Knight R."/>
            <person name="Edlund A."/>
        </authorList>
    </citation>
    <scope>NUCLEOTIDE SEQUENCE</scope>
    <source>
        <strain evidence="2">JCVI_32_bin.50</strain>
    </source>
</reference>
<evidence type="ECO:0000256" key="1">
    <source>
        <dbReference type="SAM" id="SignalP"/>
    </source>
</evidence>
<dbReference type="AlphaFoldDB" id="A0A9D6A914"/>
<evidence type="ECO:0008006" key="4">
    <source>
        <dbReference type="Google" id="ProtNLM"/>
    </source>
</evidence>
<evidence type="ECO:0000313" key="3">
    <source>
        <dbReference type="Proteomes" id="UP000787419"/>
    </source>
</evidence>
<protein>
    <recommendedName>
        <fullName evidence="4">Outer membrane protein beta-barrel domain-containing protein</fullName>
    </recommendedName>
</protein>